<organism evidence="1 2">
    <name type="scientific">Caminicella sporogenes DSM 14501</name>
    <dbReference type="NCBI Taxonomy" id="1121266"/>
    <lineage>
        <taxon>Bacteria</taxon>
        <taxon>Bacillati</taxon>
        <taxon>Bacillota</taxon>
        <taxon>Clostridia</taxon>
        <taxon>Peptostreptococcales</taxon>
        <taxon>Caminicellaceae</taxon>
        <taxon>Caminicella</taxon>
    </lineage>
</organism>
<name>A0A1M6LKL1_9FIRM</name>
<dbReference type="Proteomes" id="UP000184082">
    <property type="component" value="Unassembled WGS sequence"/>
</dbReference>
<evidence type="ECO:0008006" key="3">
    <source>
        <dbReference type="Google" id="ProtNLM"/>
    </source>
</evidence>
<keyword evidence="2" id="KW-1185">Reference proteome</keyword>
<protein>
    <recommendedName>
        <fullName evidence="3">DUF3866 domain-containing protein</fullName>
    </recommendedName>
</protein>
<evidence type="ECO:0000313" key="2">
    <source>
        <dbReference type="Proteomes" id="UP000184082"/>
    </source>
</evidence>
<accession>A0A1M6LKL1</accession>
<reference evidence="1 2" key="1">
    <citation type="submission" date="2016-11" db="EMBL/GenBank/DDBJ databases">
        <authorList>
            <person name="Jaros S."/>
            <person name="Januszkiewicz K."/>
            <person name="Wedrychowicz H."/>
        </authorList>
    </citation>
    <scope>NUCLEOTIDE SEQUENCE [LARGE SCALE GENOMIC DNA]</scope>
    <source>
        <strain evidence="1 2">DSM 14501</strain>
    </source>
</reference>
<evidence type="ECO:0000313" key="1">
    <source>
        <dbReference type="EMBL" id="SHJ71692.1"/>
    </source>
</evidence>
<proteinExistence type="predicted"/>
<dbReference type="RefSeq" id="WP_072965558.1">
    <property type="nucleotide sequence ID" value="NZ_FRAJ01000003.1"/>
</dbReference>
<sequence length="360" mass="40602">MLNLKVGKVVKICSIRKNCIEVLVKINEKLEKAIAYNIFVNNLKVGNWVIVNTTAVDLNLGTGGYHYVLSNLNNMTVESKCKGHIMKLRYTPLQIKVYACEEQDSSYHEIFNNFDSLNNMPVLIGGLHSILPPVTVVLKKYNRNLKICYIMTDGGALPIDFSENVFFLKEKGYIDGTITIGHSFGGDYECVNIYNALIAAKNIMNCDICIVSMGPGIVGTGTKYGFTGIEQGYIIDAVNTLGGFPICIPRISFKDKRLRHFGLSHHTITVLSEISKTSSNLVIPKFDDWRLKYIIKQINDNKIHIKHNIYYMDFNDIINVLENSDIIMNTMGRNFKSDFEYFISAGVNAKYVAEKMSCRV</sequence>
<dbReference type="EMBL" id="FRAJ01000003">
    <property type="protein sequence ID" value="SHJ71692.1"/>
    <property type="molecule type" value="Genomic_DNA"/>
</dbReference>
<dbReference type="STRING" id="1121266.SAMN02745883_00243"/>
<gene>
    <name evidence="1" type="ORF">SAMN02745883_00243</name>
</gene>
<dbReference type="Pfam" id="PF12982">
    <property type="entry name" value="DUF3866"/>
    <property type="match status" value="1"/>
</dbReference>
<dbReference type="InterPro" id="IPR024479">
    <property type="entry name" value="DUF3866"/>
</dbReference>
<dbReference type="AlphaFoldDB" id="A0A1M6LKL1"/>